<gene>
    <name evidence="2" type="ORF">AK812_SmicGene42183</name>
</gene>
<name>A0A1Q9C473_SYMMI</name>
<evidence type="ECO:0000256" key="1">
    <source>
        <dbReference type="SAM" id="MobiDB-lite"/>
    </source>
</evidence>
<organism evidence="2 3">
    <name type="scientific">Symbiodinium microadriaticum</name>
    <name type="common">Dinoflagellate</name>
    <name type="synonym">Zooxanthella microadriatica</name>
    <dbReference type="NCBI Taxonomy" id="2951"/>
    <lineage>
        <taxon>Eukaryota</taxon>
        <taxon>Sar</taxon>
        <taxon>Alveolata</taxon>
        <taxon>Dinophyceae</taxon>
        <taxon>Suessiales</taxon>
        <taxon>Symbiodiniaceae</taxon>
        <taxon>Symbiodinium</taxon>
    </lineage>
</organism>
<accession>A0A1Q9C473</accession>
<comment type="caution">
    <text evidence="2">The sequence shown here is derived from an EMBL/GenBank/DDBJ whole genome shotgun (WGS) entry which is preliminary data.</text>
</comment>
<dbReference type="EMBL" id="LSRX01001721">
    <property type="protein sequence ID" value="OLP77724.1"/>
    <property type="molecule type" value="Genomic_DNA"/>
</dbReference>
<protein>
    <submittedName>
        <fullName evidence="2">Uncharacterized protein</fullName>
    </submittedName>
</protein>
<reference evidence="2 3" key="1">
    <citation type="submission" date="2016-02" db="EMBL/GenBank/DDBJ databases">
        <title>Genome analysis of coral dinoflagellate symbionts highlights evolutionary adaptations to a symbiotic lifestyle.</title>
        <authorList>
            <person name="Aranda M."/>
            <person name="Li Y."/>
            <person name="Liew Y.J."/>
            <person name="Baumgarten S."/>
            <person name="Simakov O."/>
            <person name="Wilson M."/>
            <person name="Piel J."/>
            <person name="Ashoor H."/>
            <person name="Bougouffa S."/>
            <person name="Bajic V.B."/>
            <person name="Ryu T."/>
            <person name="Ravasi T."/>
            <person name="Bayer T."/>
            <person name="Micklem G."/>
            <person name="Kim H."/>
            <person name="Bhak J."/>
            <person name="Lajeunesse T.C."/>
            <person name="Voolstra C.R."/>
        </authorList>
    </citation>
    <scope>NUCLEOTIDE SEQUENCE [LARGE SCALE GENOMIC DNA]</scope>
    <source>
        <strain evidence="2 3">CCMP2467</strain>
    </source>
</reference>
<keyword evidence="3" id="KW-1185">Reference proteome</keyword>
<dbReference type="Proteomes" id="UP000186817">
    <property type="component" value="Unassembled WGS sequence"/>
</dbReference>
<sequence length="321" mass="33979">MPVSLCLPEHMQVVANEELALLQKLRSLTPQHRQHPSLTLLTRNEIFKMARELLDGESWGSFCEFAFLFSQSSGHDGIIAFPLPCLRAVDAVTDAEALAESFLQEGSGSLWSAVREVVRCLPFEEDGREVADGRVFRLGLYCKGGFMGVSKTSWSHVAVGRLINAAVLTTFRGDSHAGWSAKQVMASRGFVSSTPGDGEGLSDLGRPHGGSVVAPASLHQDSTVLSTAAGAEGSPWCAGAPSSAADAVNPEHDHGRPGSSTEACASQPGEMGLGMDMGLGTHTIFILDSDEEEDIARAIAASLEGSTVDASMNDFSLEEMD</sequence>
<feature type="region of interest" description="Disordered" evidence="1">
    <location>
        <begin position="190"/>
        <end position="213"/>
    </location>
</feature>
<proteinExistence type="predicted"/>
<dbReference type="PROSITE" id="PS50330">
    <property type="entry name" value="UIM"/>
    <property type="match status" value="1"/>
</dbReference>
<dbReference type="AlphaFoldDB" id="A0A1Q9C473"/>
<evidence type="ECO:0000313" key="3">
    <source>
        <dbReference type="Proteomes" id="UP000186817"/>
    </source>
</evidence>
<dbReference type="InterPro" id="IPR003903">
    <property type="entry name" value="UIM_dom"/>
</dbReference>
<feature type="region of interest" description="Disordered" evidence="1">
    <location>
        <begin position="235"/>
        <end position="275"/>
    </location>
</feature>
<evidence type="ECO:0000313" key="2">
    <source>
        <dbReference type="EMBL" id="OLP77724.1"/>
    </source>
</evidence>
<dbReference type="Pfam" id="PF02809">
    <property type="entry name" value="UIM"/>
    <property type="match status" value="1"/>
</dbReference>